<evidence type="ECO:0000313" key="14">
    <source>
        <dbReference type="EMBL" id="TPP55513.1"/>
    </source>
</evidence>
<evidence type="ECO:0000256" key="6">
    <source>
        <dbReference type="ARBA" id="ARBA00036735"/>
    </source>
</evidence>
<dbReference type="InterPro" id="IPR014347">
    <property type="entry name" value="Tautomerase/MIF_sf"/>
</dbReference>
<dbReference type="VEuPathDB" id="TriTrypDB:LdBPK_331850.1"/>
<dbReference type="GO" id="GO:0004167">
    <property type="term" value="F:dopachrome isomerase activity"/>
    <property type="evidence" value="ECO:0007669"/>
    <property type="project" value="UniProtKB-EC"/>
</dbReference>
<reference evidence="13" key="3">
    <citation type="submission" date="2020-06" db="EMBL/GenBank/DDBJ databases">
        <authorList>
            <person name="Camacho E."/>
            <person name="Gonzalez-de la Fuente S."/>
            <person name="Rastrojo A."/>
            <person name="Peiro-Pastor R."/>
            <person name="Solana JC."/>
            <person name="Tabera L."/>
            <person name="Gamarro F."/>
            <person name="Carrasco-Ramiro F."/>
            <person name="Requena JM."/>
            <person name="Aguado B."/>
        </authorList>
    </citation>
    <scope>NUCLEOTIDE SEQUENCE</scope>
</reference>
<comment type="similarity">
    <text evidence="2">Belongs to the MIF family.</text>
</comment>
<comment type="catalytic activity">
    <reaction evidence="6">
        <text>3-phenylpyruvate = enol-phenylpyruvate</text>
        <dbReference type="Rhea" id="RHEA:17097"/>
        <dbReference type="ChEBI" id="CHEBI:16815"/>
        <dbReference type="ChEBI" id="CHEBI:18005"/>
        <dbReference type="EC" id="5.3.2.1"/>
    </reaction>
</comment>
<evidence type="ECO:0000256" key="9">
    <source>
        <dbReference type="ARBA" id="ARBA00039086"/>
    </source>
</evidence>
<dbReference type="AlphaFoldDB" id="A0A504Y3K2"/>
<reference evidence="14" key="1">
    <citation type="submission" date="2019-02" db="EMBL/GenBank/DDBJ databases">
        <title>FDA dAtabase for Regulatory Grade micrObial Sequences (FDA-ARGOS): Supporting development and validation of Infectious Disease Dx tests.</title>
        <authorList>
            <person name="Duncan R."/>
            <person name="Fisher C."/>
            <person name="Tallon L.J."/>
            <person name="Sadzewicz L."/>
            <person name="Sengamalay N."/>
            <person name="Ott S."/>
            <person name="Godinez A."/>
            <person name="Nagaraj S."/>
            <person name="Nadendla S."/>
            <person name="Sichtig H."/>
        </authorList>
    </citation>
    <scope>NUCLEOTIDE SEQUENCE</scope>
    <source>
        <strain evidence="14">FDAARGOS_360</strain>
    </source>
</reference>
<evidence type="ECO:0000313" key="13">
    <source>
        <dbReference type="EMBL" id="CAC5433388.1"/>
    </source>
</evidence>
<reference evidence="15" key="2">
    <citation type="submission" date="2019-02" db="EMBL/GenBank/DDBJ databases">
        <title>FDA dAtabase for Regulatory Grade micrObial Sequences (FDA-ARGOS): Supporting development and validation of Infectious Disease Dx tests.</title>
        <authorList>
            <person name="Duncan R."/>
            <person name="Fisher C."/>
            <person name="Tallon L."/>
            <person name="Sadzewicz L."/>
            <person name="Sengamalay N."/>
            <person name="Ott S."/>
            <person name="Godinez A."/>
            <person name="Nagaraj S."/>
            <person name="Vavikolanu K."/>
            <person name="Vyas G."/>
            <person name="Nadendla S."/>
            <person name="Aluvathingal J."/>
            <person name="Sichtig H."/>
        </authorList>
    </citation>
    <scope>NUCLEOTIDE SEQUENCE [LARGE SCALE GENOMIC DNA]</scope>
    <source>
        <strain evidence="15">FDAARGOS_360</strain>
    </source>
</reference>
<dbReference type="VEuPathDB" id="TriTrypDB:LDHU3_33.2740"/>
<dbReference type="EC" id="5.3.2.1" evidence="9"/>
<accession>A0A504Y3K2</accession>
<sequence length="113" mass="12705">MPFLQTIVSVSLDDQKRANLSTAYRMICREELGKPEDFVMTAFSDNTPMSFQGSTAPAAYVRVECWGEYAPSKPKMMTPRIAAAITKECGIPAERIYVFYYSTKHCGWNGANF</sequence>
<dbReference type="Proteomes" id="UP000601710">
    <property type="component" value="Chromosome 33"/>
</dbReference>
<evidence type="ECO:0000256" key="10">
    <source>
        <dbReference type="ARBA" id="ARBA00041631"/>
    </source>
</evidence>
<keyword evidence="4" id="KW-0964">Secreted</keyword>
<evidence type="ECO:0000256" key="12">
    <source>
        <dbReference type="ARBA" id="ARBA00042730"/>
    </source>
</evidence>
<protein>
    <recommendedName>
        <fullName evidence="12">L-dopachrome isomerase</fullName>
        <ecNumber evidence="9">5.3.2.1</ecNumber>
        <ecNumber evidence="8">5.3.3.12</ecNumber>
    </recommendedName>
    <alternativeName>
        <fullName evidence="10">L-dopachrome tautomerase</fullName>
    </alternativeName>
    <alternativeName>
        <fullName evidence="11">Phenylpyruvate tautomerase</fullName>
    </alternativeName>
</protein>
<dbReference type="PANTHER" id="PTHR11954:SF6">
    <property type="entry name" value="MACROPHAGE MIGRATION INHIBITORY FACTOR"/>
    <property type="match status" value="1"/>
</dbReference>
<proteinExistence type="inferred from homology"/>
<organism evidence="14 15">
    <name type="scientific">Leishmania donovani</name>
    <dbReference type="NCBI Taxonomy" id="5661"/>
    <lineage>
        <taxon>Eukaryota</taxon>
        <taxon>Discoba</taxon>
        <taxon>Euglenozoa</taxon>
        <taxon>Kinetoplastea</taxon>
        <taxon>Metakinetoplastina</taxon>
        <taxon>Trypanosomatida</taxon>
        <taxon>Trypanosomatidae</taxon>
        <taxon>Leishmaniinae</taxon>
        <taxon>Leishmania</taxon>
    </lineage>
</organism>
<dbReference type="PANTHER" id="PTHR11954">
    <property type="entry name" value="D-DOPACHROME DECARBOXYLASE"/>
    <property type="match status" value="1"/>
</dbReference>
<dbReference type="EMBL" id="LR812653">
    <property type="protein sequence ID" value="CAC5433388.1"/>
    <property type="molecule type" value="Genomic_DNA"/>
</dbReference>
<dbReference type="Proteomes" id="UP000318821">
    <property type="component" value="Unassembled WGS sequence"/>
</dbReference>
<evidence type="ECO:0000256" key="3">
    <source>
        <dbReference type="ARBA" id="ARBA00022514"/>
    </source>
</evidence>
<dbReference type="SUPFAM" id="SSF55331">
    <property type="entry name" value="Tautomerase/MIF"/>
    <property type="match status" value="1"/>
</dbReference>
<gene>
    <name evidence="14" type="ORF">CGC20_10535</name>
    <name evidence="13" type="ORF">LDHU3_33.2740</name>
</gene>
<keyword evidence="3" id="KW-0202">Cytokine</keyword>
<dbReference type="GO" id="GO:0005615">
    <property type="term" value="C:extracellular space"/>
    <property type="evidence" value="ECO:0007669"/>
    <property type="project" value="UniProtKB-KW"/>
</dbReference>
<evidence type="ECO:0000256" key="5">
    <source>
        <dbReference type="ARBA" id="ARBA00023235"/>
    </source>
</evidence>
<dbReference type="EC" id="5.3.3.12" evidence="8"/>
<dbReference type="Pfam" id="PF01187">
    <property type="entry name" value="MIF"/>
    <property type="match status" value="1"/>
</dbReference>
<evidence type="ECO:0000256" key="11">
    <source>
        <dbReference type="ARBA" id="ARBA00041912"/>
    </source>
</evidence>
<dbReference type="InterPro" id="IPR001398">
    <property type="entry name" value="Macrophage_inhib_fac"/>
</dbReference>
<keyword evidence="5" id="KW-0413">Isomerase</keyword>
<dbReference type="EMBL" id="RHLD01000006">
    <property type="protein sequence ID" value="TPP55513.1"/>
    <property type="molecule type" value="Genomic_DNA"/>
</dbReference>
<evidence type="ECO:0000256" key="4">
    <source>
        <dbReference type="ARBA" id="ARBA00022525"/>
    </source>
</evidence>
<comment type="catalytic activity">
    <reaction evidence="7">
        <text>L-dopachrome = 5,6-dihydroxyindole-2-carboxylate</text>
        <dbReference type="Rhea" id="RHEA:13041"/>
        <dbReference type="ChEBI" id="CHEBI:16875"/>
        <dbReference type="ChEBI" id="CHEBI:57509"/>
        <dbReference type="EC" id="5.3.3.12"/>
    </reaction>
</comment>
<dbReference type="GO" id="GO:0005125">
    <property type="term" value="F:cytokine activity"/>
    <property type="evidence" value="ECO:0007669"/>
    <property type="project" value="UniProtKB-KW"/>
</dbReference>
<dbReference type="Gene3D" id="3.30.429.10">
    <property type="entry name" value="Macrophage Migration Inhibitory Factor"/>
    <property type="match status" value="1"/>
</dbReference>
<comment type="subcellular location">
    <subcellularLocation>
        <location evidence="1">Secreted</location>
    </subcellularLocation>
</comment>
<evidence type="ECO:0000256" key="1">
    <source>
        <dbReference type="ARBA" id="ARBA00004613"/>
    </source>
</evidence>
<dbReference type="GO" id="GO:0050178">
    <property type="term" value="F:phenylpyruvate tautomerase activity"/>
    <property type="evidence" value="ECO:0007669"/>
    <property type="project" value="UniProtKB-EC"/>
</dbReference>
<evidence type="ECO:0000256" key="8">
    <source>
        <dbReference type="ARBA" id="ARBA00038932"/>
    </source>
</evidence>
<name>A0A504Y3K2_LEIDO</name>
<evidence type="ECO:0000256" key="2">
    <source>
        <dbReference type="ARBA" id="ARBA00005851"/>
    </source>
</evidence>
<evidence type="ECO:0000313" key="15">
    <source>
        <dbReference type="Proteomes" id="UP000318821"/>
    </source>
</evidence>
<dbReference type="VEuPathDB" id="TriTrypDB:LdCL_330025300"/>
<evidence type="ECO:0000256" key="7">
    <source>
        <dbReference type="ARBA" id="ARBA00036823"/>
    </source>
</evidence>